<organism evidence="2 3">
    <name type="scientific">Brachionus plicatilis</name>
    <name type="common">Marine rotifer</name>
    <name type="synonym">Brachionus muelleri</name>
    <dbReference type="NCBI Taxonomy" id="10195"/>
    <lineage>
        <taxon>Eukaryota</taxon>
        <taxon>Metazoa</taxon>
        <taxon>Spiralia</taxon>
        <taxon>Gnathifera</taxon>
        <taxon>Rotifera</taxon>
        <taxon>Eurotatoria</taxon>
        <taxon>Monogononta</taxon>
        <taxon>Pseudotrocha</taxon>
        <taxon>Ploima</taxon>
        <taxon>Brachionidae</taxon>
        <taxon>Brachionus</taxon>
    </lineage>
</organism>
<dbReference type="Proteomes" id="UP000276133">
    <property type="component" value="Unassembled WGS sequence"/>
</dbReference>
<accession>A0A3M7QY57</accession>
<keyword evidence="3" id="KW-1185">Reference proteome</keyword>
<feature type="region of interest" description="Disordered" evidence="1">
    <location>
        <begin position="1"/>
        <end position="20"/>
    </location>
</feature>
<evidence type="ECO:0000313" key="3">
    <source>
        <dbReference type="Proteomes" id="UP000276133"/>
    </source>
</evidence>
<sequence length="106" mass="12047">MNDDDFADVDDSEDDSDNEFEVCSDVDDDEVERHKIKRVTNSATTTTPPSSKKLINSDRKKCQIRLCNENKFKFTCNDCGKTTCGTCLHEMAVRAMCKRCHDSKSK</sequence>
<proteinExistence type="predicted"/>
<dbReference type="AlphaFoldDB" id="A0A3M7QY57"/>
<dbReference type="EMBL" id="REGN01004739">
    <property type="protein sequence ID" value="RNA16292.1"/>
    <property type="molecule type" value="Genomic_DNA"/>
</dbReference>
<name>A0A3M7QY57_BRAPC</name>
<comment type="caution">
    <text evidence="2">The sequence shown here is derived from an EMBL/GenBank/DDBJ whole genome shotgun (WGS) entry which is preliminary data.</text>
</comment>
<reference evidence="2 3" key="1">
    <citation type="journal article" date="2018" name="Sci. Rep.">
        <title>Genomic signatures of local adaptation to the degree of environmental predictability in rotifers.</title>
        <authorList>
            <person name="Franch-Gras L."/>
            <person name="Hahn C."/>
            <person name="Garcia-Roger E.M."/>
            <person name="Carmona M.J."/>
            <person name="Serra M."/>
            <person name="Gomez A."/>
        </authorList>
    </citation>
    <scope>NUCLEOTIDE SEQUENCE [LARGE SCALE GENOMIC DNA]</scope>
    <source>
        <strain evidence="2">HYR1</strain>
    </source>
</reference>
<evidence type="ECO:0000256" key="1">
    <source>
        <dbReference type="SAM" id="MobiDB-lite"/>
    </source>
</evidence>
<protein>
    <submittedName>
        <fullName evidence="2">Uncharacterized protein</fullName>
    </submittedName>
</protein>
<evidence type="ECO:0000313" key="2">
    <source>
        <dbReference type="EMBL" id="RNA16292.1"/>
    </source>
</evidence>
<gene>
    <name evidence="2" type="ORF">BpHYR1_052440</name>
</gene>